<sequence>MSLESYQALINELCKLTIIPNPETLYEMASLRVREINFSLLYNESPAAGEVLIYCGFGPLPQQHRDAVMQRLLETNLHLFNGQNSPSFSYNPETGHVILVSVLLLDALDAQRLLDMLGYLAALAQKWRETYFLDNENKSAQRTPERSQHSASFARTTIR</sequence>
<dbReference type="CDD" id="cd17020">
    <property type="entry name" value="T3SC_IA_ShcM-like"/>
    <property type="match status" value="1"/>
</dbReference>
<dbReference type="RefSeq" id="WP_188868602.1">
    <property type="nucleotide sequence ID" value="NZ_BMNW01000023.1"/>
</dbReference>
<dbReference type="SUPFAM" id="SSF69635">
    <property type="entry name" value="Type III secretory system chaperone-like"/>
    <property type="match status" value="1"/>
</dbReference>
<organism evidence="2 3">
    <name type="scientific">Pseudomonas asuensis</name>
    <dbReference type="NCBI Taxonomy" id="1825787"/>
    <lineage>
        <taxon>Bacteria</taxon>
        <taxon>Pseudomonadati</taxon>
        <taxon>Pseudomonadota</taxon>
        <taxon>Gammaproteobacteria</taxon>
        <taxon>Pseudomonadales</taxon>
        <taxon>Pseudomonadaceae</taxon>
        <taxon>Pseudomonas</taxon>
    </lineage>
</organism>
<keyword evidence="3" id="KW-1185">Reference proteome</keyword>
<accession>A0ABQ2H4Q0</accession>
<feature type="compositionally biased region" description="Polar residues" evidence="1">
    <location>
        <begin position="149"/>
        <end position="159"/>
    </location>
</feature>
<evidence type="ECO:0000256" key="1">
    <source>
        <dbReference type="SAM" id="MobiDB-lite"/>
    </source>
</evidence>
<feature type="region of interest" description="Disordered" evidence="1">
    <location>
        <begin position="137"/>
        <end position="159"/>
    </location>
</feature>
<dbReference type="Gene3D" id="3.30.1460.10">
    <property type="match status" value="1"/>
</dbReference>
<dbReference type="EMBL" id="BMNW01000023">
    <property type="protein sequence ID" value="GGM31204.1"/>
    <property type="molecule type" value="Genomic_DNA"/>
</dbReference>
<reference evidence="3" key="1">
    <citation type="journal article" date="2019" name="Int. J. Syst. Evol. Microbiol.">
        <title>The Global Catalogue of Microorganisms (GCM) 10K type strain sequencing project: providing services to taxonomists for standard genome sequencing and annotation.</title>
        <authorList>
            <consortium name="The Broad Institute Genomics Platform"/>
            <consortium name="The Broad Institute Genome Sequencing Center for Infectious Disease"/>
            <person name="Wu L."/>
            <person name="Ma J."/>
        </authorList>
    </citation>
    <scope>NUCLEOTIDE SEQUENCE [LARGE SCALE GENOMIC DNA]</scope>
    <source>
        <strain evidence="3">JCM 13501</strain>
    </source>
</reference>
<protein>
    <submittedName>
        <fullName evidence="2">Uncharacterized protein</fullName>
    </submittedName>
</protein>
<dbReference type="InterPro" id="IPR010261">
    <property type="entry name" value="Tir_chaperone"/>
</dbReference>
<gene>
    <name evidence="2" type="ORF">GCM10009425_47330</name>
</gene>
<dbReference type="Pfam" id="PF05932">
    <property type="entry name" value="CesT"/>
    <property type="match status" value="1"/>
</dbReference>
<dbReference type="Proteomes" id="UP000616499">
    <property type="component" value="Unassembled WGS sequence"/>
</dbReference>
<feature type="compositionally biased region" description="Basic and acidic residues" evidence="1">
    <location>
        <begin position="137"/>
        <end position="148"/>
    </location>
</feature>
<proteinExistence type="predicted"/>
<evidence type="ECO:0000313" key="2">
    <source>
        <dbReference type="EMBL" id="GGM31204.1"/>
    </source>
</evidence>
<comment type="caution">
    <text evidence="2">The sequence shown here is derived from an EMBL/GenBank/DDBJ whole genome shotgun (WGS) entry which is preliminary data.</text>
</comment>
<evidence type="ECO:0000313" key="3">
    <source>
        <dbReference type="Proteomes" id="UP000616499"/>
    </source>
</evidence>
<name>A0ABQ2H4Q0_9PSED</name>